<comment type="caution">
    <text evidence="1">The sequence shown here is derived from an EMBL/GenBank/DDBJ whole genome shotgun (WGS) entry which is preliminary data.</text>
</comment>
<dbReference type="EMBL" id="MU394303">
    <property type="protein sequence ID" value="KAI6088067.1"/>
    <property type="molecule type" value="Genomic_DNA"/>
</dbReference>
<evidence type="ECO:0000313" key="1">
    <source>
        <dbReference type="EMBL" id="KAI6088067.1"/>
    </source>
</evidence>
<evidence type="ECO:0000313" key="2">
    <source>
        <dbReference type="Proteomes" id="UP001497680"/>
    </source>
</evidence>
<organism evidence="1 2">
    <name type="scientific">Hypoxylon rubiginosum</name>
    <dbReference type="NCBI Taxonomy" id="110542"/>
    <lineage>
        <taxon>Eukaryota</taxon>
        <taxon>Fungi</taxon>
        <taxon>Dikarya</taxon>
        <taxon>Ascomycota</taxon>
        <taxon>Pezizomycotina</taxon>
        <taxon>Sordariomycetes</taxon>
        <taxon>Xylariomycetidae</taxon>
        <taxon>Xylariales</taxon>
        <taxon>Hypoxylaceae</taxon>
        <taxon>Hypoxylon</taxon>
    </lineage>
</organism>
<proteinExistence type="predicted"/>
<name>A0ACC0D5N3_9PEZI</name>
<sequence>MPGAMEPEAVGAGDTPPVELPVDDTPPRLYVVFAQSVDLDIDFAEKRVHGRSDIMIVPTDNDNTVSEVFIDARQCEIDVSQIRVSNCEVEASYQDPCELAGTPKNYRWSAPQWMIRKHRMEPLLHHRRKEVSAVNHDLKCCTPFNGSIRVKLPSVEEVLRKNRDSQKADQQALLLHSDGTIGGYRVSIPFKLKNDTDGLQFVGVNETDTRYPHVYSRHSIEPGTASSIFPCIDDPGSRNNWKISITCPRTLGDAYHEPSTPQPQSNTNGSRKRKLGEEEPHRRQISLTEEDKQLEMTVVCSGYLTGEVINKDDETKKTMTFEVERNKAAKHIGFAVGPFEHVDLWSEFRSEEDDAKLNRSVVKVHGYCLPGRAEEVRNTCSTLVTAIDYLILTFGAYPFESYKVCFVDDMIEDAVPLCAFSLCSTRLLYPANVIDTEVEVTRTLVHSLACQWFGINIIPNTKADIWLVTGLAWFLTDHFMKALCGNNEFRFRMKTMSDKLVETDIKRPSLHDLGETLYLGSFEVDFMNLKAPLVLFILDRRLSKSTSTTGISRIISRMVTKANTSAQATDDILGSDAFRRACEKTCNSRLEHFWNQWVLMSGCPRFVVHQRFNKKRLCVEMTISQKQDIAFIRPRQLKKEEFWRAVMEEDHAVLLAEPQSSFTGPMTIRIHEADGTPYEHIVEIREDSAKSVKFEIPYNTKYKRLKRNRRQRERAVASSNARGDEDGQKTLYYLGDVMQQPDDMEEWDFRDWDEETEQKMDQESYEWIRMDADFEWICDMQTNLPAYMYASQLQQDRDVVAQQDSMLFLNRSFNKTGPHPLVSTILTRTLLDPRYYYGIRIMAAEELPRHAANEHVNWIGLRHLLRVFQHFFCHPGTYIPRPNDFSDKRQYLVQRVIPEAIARVRGEDGRCPKEGRRFILEQLQNNDNKDNIYSDQQYICCLIKALATCQLVDAKKVKQQPKTMSFSFGDGDEDEVMEEAVDPEPEEFRDLAYEEIERYRRMDEYSPSYQNCFTTAALDAFCRLMKAKIIPTNHIIFVQYLQDKTYDLVRIKACQCLVELGMLSRPSFMRFLFLLVSTDPSPFVRHHLFEALCHGLASIAIGENEPEKQAPERPTGDELIIEQNSDIMEARKKAKARKENLAAARAALKKETTDDENLQTAIWTAMESPILSVAERVNLLELCSILFEEDQSLLLSFKYPSYWTAERGEKGRHRCLVKFKRHYRVKPRKTYATQPLPPKPEPKRTITLNLNRSMSISAKPPTPATTQAPPLPAAPTPKPLDPVPAPKSAAPTQKQTSTPKERPAAPIIKLPSMQEPKDKAGPKQVVKQSAIAVASRGATPSGSLEKSKQEKSKQEKSKADKSNRDSISVQAPVRPTIEVPQAEPRAATPKANGNGNLMAKLPRPPKRASSEHDSPRPTKIVKLDTSSIPRKKLEKLGKRPKRRLLRTVKFTAWHKLRLRKDKDSTAQAGSIRATPKHRKPEDRLGKVGKSGLSSPRPSVAPSSPAHRAIDSSQRMASPSGPSGSQNTINTTPTSSTLSQHSSQPGSDGKVRKPLPGMRKPLPMGGSTSNPSPSKTQSQQSQGHHSSAPASSPPPSKGAPTKLKIKLKPSASGSSKN</sequence>
<keyword evidence="2" id="KW-1185">Reference proteome</keyword>
<reference evidence="1 2" key="1">
    <citation type="journal article" date="2022" name="New Phytol.">
        <title>Ecological generalism drives hyperdiversity of secondary metabolite gene clusters in xylarialean endophytes.</title>
        <authorList>
            <person name="Franco M.E.E."/>
            <person name="Wisecaver J.H."/>
            <person name="Arnold A.E."/>
            <person name="Ju Y.M."/>
            <person name="Slot J.C."/>
            <person name="Ahrendt S."/>
            <person name="Moore L.P."/>
            <person name="Eastman K.E."/>
            <person name="Scott K."/>
            <person name="Konkel Z."/>
            <person name="Mondo S.J."/>
            <person name="Kuo A."/>
            <person name="Hayes R.D."/>
            <person name="Haridas S."/>
            <person name="Andreopoulos B."/>
            <person name="Riley R."/>
            <person name="LaButti K."/>
            <person name="Pangilinan J."/>
            <person name="Lipzen A."/>
            <person name="Amirebrahimi M."/>
            <person name="Yan J."/>
            <person name="Adam C."/>
            <person name="Keymanesh K."/>
            <person name="Ng V."/>
            <person name="Louie K."/>
            <person name="Northen T."/>
            <person name="Drula E."/>
            <person name="Henrissat B."/>
            <person name="Hsieh H.M."/>
            <person name="Youens-Clark K."/>
            <person name="Lutzoni F."/>
            <person name="Miadlikowska J."/>
            <person name="Eastwood D.C."/>
            <person name="Hamelin R.C."/>
            <person name="Grigoriev I.V."/>
            <person name="U'Ren J.M."/>
        </authorList>
    </citation>
    <scope>NUCLEOTIDE SEQUENCE [LARGE SCALE GENOMIC DNA]</scope>
    <source>
        <strain evidence="1 2">ER1909</strain>
    </source>
</reference>
<accession>A0ACC0D5N3</accession>
<dbReference type="Proteomes" id="UP001497680">
    <property type="component" value="Unassembled WGS sequence"/>
</dbReference>
<gene>
    <name evidence="1" type="ORF">F4821DRAFT_234479</name>
</gene>
<protein>
    <submittedName>
        <fullName evidence="1">Uncharacterized protein</fullName>
    </submittedName>
</protein>